<name>A0ABW1N8T7_9ACTN</name>
<dbReference type="RefSeq" id="WP_380746326.1">
    <property type="nucleotide sequence ID" value="NZ_JBHSRF010000002.1"/>
</dbReference>
<evidence type="ECO:0000313" key="2">
    <source>
        <dbReference type="Proteomes" id="UP001596137"/>
    </source>
</evidence>
<organism evidence="1 2">
    <name type="scientific">Sphaerisporangium aureirubrum</name>
    <dbReference type="NCBI Taxonomy" id="1544736"/>
    <lineage>
        <taxon>Bacteria</taxon>
        <taxon>Bacillati</taxon>
        <taxon>Actinomycetota</taxon>
        <taxon>Actinomycetes</taxon>
        <taxon>Streptosporangiales</taxon>
        <taxon>Streptosporangiaceae</taxon>
        <taxon>Sphaerisporangium</taxon>
    </lineage>
</organism>
<reference evidence="2" key="1">
    <citation type="journal article" date="2019" name="Int. J. Syst. Evol. Microbiol.">
        <title>The Global Catalogue of Microorganisms (GCM) 10K type strain sequencing project: providing services to taxonomists for standard genome sequencing and annotation.</title>
        <authorList>
            <consortium name="The Broad Institute Genomics Platform"/>
            <consortium name="The Broad Institute Genome Sequencing Center for Infectious Disease"/>
            <person name="Wu L."/>
            <person name="Ma J."/>
        </authorList>
    </citation>
    <scope>NUCLEOTIDE SEQUENCE [LARGE SCALE GENOMIC DNA]</scope>
    <source>
        <strain evidence="2">JCM 30346</strain>
    </source>
</reference>
<proteinExistence type="predicted"/>
<keyword evidence="2" id="KW-1185">Reference proteome</keyword>
<dbReference type="Proteomes" id="UP001596137">
    <property type="component" value="Unassembled WGS sequence"/>
</dbReference>
<sequence>MISFEDIGDRRARAHLEALTVLQRTLTGARLRCLIVERVRLVLPRKFGPRVHLPPYMEVHGKVGLLATVSVFVRKSGKLGFTVTRPSAVPALPAQVKDAEAVAAHILASVVPPGDERLPVPSDGQPGA</sequence>
<evidence type="ECO:0000313" key="1">
    <source>
        <dbReference type="EMBL" id="MFC6079854.1"/>
    </source>
</evidence>
<dbReference type="EMBL" id="JBHSRF010000002">
    <property type="protein sequence ID" value="MFC6079854.1"/>
    <property type="molecule type" value="Genomic_DNA"/>
</dbReference>
<evidence type="ECO:0008006" key="3">
    <source>
        <dbReference type="Google" id="ProtNLM"/>
    </source>
</evidence>
<gene>
    <name evidence="1" type="ORF">ACFP1K_01690</name>
</gene>
<comment type="caution">
    <text evidence="1">The sequence shown here is derived from an EMBL/GenBank/DDBJ whole genome shotgun (WGS) entry which is preliminary data.</text>
</comment>
<accession>A0ABW1N8T7</accession>
<protein>
    <recommendedName>
        <fullName evidence="3">DUF302 domain-containing protein</fullName>
    </recommendedName>
</protein>